<dbReference type="SMART" id="SM00229">
    <property type="entry name" value="RasGEFN"/>
    <property type="match status" value="1"/>
</dbReference>
<feature type="region of interest" description="Disordered" evidence="3">
    <location>
        <begin position="905"/>
        <end position="928"/>
    </location>
</feature>
<evidence type="ECO:0000259" key="5">
    <source>
        <dbReference type="PROSITE" id="PS50212"/>
    </source>
</evidence>
<feature type="compositionally biased region" description="Low complexity" evidence="3">
    <location>
        <begin position="1146"/>
        <end position="1155"/>
    </location>
</feature>
<dbReference type="OrthoDB" id="10254377at2759"/>
<keyword evidence="7" id="KW-1185">Reference proteome</keyword>
<feature type="compositionally biased region" description="Polar residues" evidence="3">
    <location>
        <begin position="103"/>
        <end position="119"/>
    </location>
</feature>
<dbReference type="PANTHER" id="PTHR23113">
    <property type="entry name" value="GUANINE NUCLEOTIDE EXCHANGE FACTOR"/>
    <property type="match status" value="1"/>
</dbReference>
<feature type="region of interest" description="Disordered" evidence="3">
    <location>
        <begin position="192"/>
        <end position="223"/>
    </location>
</feature>
<feature type="compositionally biased region" description="Pro residues" evidence="3">
    <location>
        <begin position="783"/>
        <end position="800"/>
    </location>
</feature>
<feature type="compositionally biased region" description="Basic and acidic residues" evidence="3">
    <location>
        <begin position="251"/>
        <end position="261"/>
    </location>
</feature>
<dbReference type="InterPro" id="IPR036964">
    <property type="entry name" value="RASGEF_cat_dom_sf"/>
</dbReference>
<protein>
    <recommendedName>
        <fullName evidence="8">Ras GEF</fullName>
    </recommendedName>
</protein>
<dbReference type="PROSITE" id="PS50009">
    <property type="entry name" value="RASGEF_CAT"/>
    <property type="match status" value="1"/>
</dbReference>
<dbReference type="InParanoid" id="A0A067PMD3"/>
<dbReference type="HOGENOM" id="CLU_000992_0_0_1"/>
<reference evidence="7" key="1">
    <citation type="journal article" date="2014" name="Proc. Natl. Acad. Sci. U.S.A.">
        <title>Extensive sampling of basidiomycete genomes demonstrates inadequacy of the white-rot/brown-rot paradigm for wood decay fungi.</title>
        <authorList>
            <person name="Riley R."/>
            <person name="Salamov A.A."/>
            <person name="Brown D.W."/>
            <person name="Nagy L.G."/>
            <person name="Floudas D."/>
            <person name="Held B.W."/>
            <person name="Levasseur A."/>
            <person name="Lombard V."/>
            <person name="Morin E."/>
            <person name="Otillar R."/>
            <person name="Lindquist E.A."/>
            <person name="Sun H."/>
            <person name="LaButti K.M."/>
            <person name="Schmutz J."/>
            <person name="Jabbour D."/>
            <person name="Luo H."/>
            <person name="Baker S.E."/>
            <person name="Pisabarro A.G."/>
            <person name="Walton J.D."/>
            <person name="Blanchette R.A."/>
            <person name="Henrissat B."/>
            <person name="Martin F."/>
            <person name="Cullen D."/>
            <person name="Hibbett D.S."/>
            <person name="Grigoriev I.V."/>
        </authorList>
    </citation>
    <scope>NUCLEOTIDE SEQUENCE [LARGE SCALE GENOMIC DNA]</scope>
    <source>
        <strain evidence="7">MUCL 33604</strain>
    </source>
</reference>
<feature type="region of interest" description="Disordered" evidence="3">
    <location>
        <begin position="1"/>
        <end position="140"/>
    </location>
</feature>
<dbReference type="GO" id="GO:0007265">
    <property type="term" value="P:Ras protein signal transduction"/>
    <property type="evidence" value="ECO:0007669"/>
    <property type="project" value="TreeGrafter"/>
</dbReference>
<evidence type="ECO:0000256" key="1">
    <source>
        <dbReference type="ARBA" id="ARBA00022658"/>
    </source>
</evidence>
<feature type="region of interest" description="Disordered" evidence="3">
    <location>
        <begin position="947"/>
        <end position="968"/>
    </location>
</feature>
<feature type="region of interest" description="Disordered" evidence="3">
    <location>
        <begin position="244"/>
        <end position="297"/>
    </location>
</feature>
<accession>A0A067PMD3</accession>
<feature type="domain" description="N-terminal Ras-GEF" evidence="5">
    <location>
        <begin position="440"/>
        <end position="565"/>
    </location>
</feature>
<feature type="compositionally biased region" description="Polar residues" evidence="3">
    <location>
        <begin position="403"/>
        <end position="414"/>
    </location>
</feature>
<evidence type="ECO:0000259" key="4">
    <source>
        <dbReference type="PROSITE" id="PS50009"/>
    </source>
</evidence>
<evidence type="ECO:0000313" key="7">
    <source>
        <dbReference type="Proteomes" id="UP000027265"/>
    </source>
</evidence>
<evidence type="ECO:0000256" key="3">
    <source>
        <dbReference type="SAM" id="MobiDB-lite"/>
    </source>
</evidence>
<dbReference type="Pfam" id="PF00617">
    <property type="entry name" value="RasGEF"/>
    <property type="match status" value="1"/>
</dbReference>
<dbReference type="PROSITE" id="PS50212">
    <property type="entry name" value="RASGEF_NTER"/>
    <property type="match status" value="1"/>
</dbReference>
<dbReference type="SMART" id="SM00147">
    <property type="entry name" value="RasGEF"/>
    <property type="match status" value="1"/>
</dbReference>
<dbReference type="Gene3D" id="1.20.870.10">
    <property type="entry name" value="Son of sevenless (SoS) protein Chain: S domain 1"/>
    <property type="match status" value="1"/>
</dbReference>
<feature type="region of interest" description="Disordered" evidence="3">
    <location>
        <begin position="573"/>
        <end position="598"/>
    </location>
</feature>
<feature type="region of interest" description="Disordered" evidence="3">
    <location>
        <begin position="1146"/>
        <end position="1172"/>
    </location>
</feature>
<feature type="region of interest" description="Disordered" evidence="3">
    <location>
        <begin position="1036"/>
        <end position="1081"/>
    </location>
</feature>
<dbReference type="GO" id="GO:0005886">
    <property type="term" value="C:plasma membrane"/>
    <property type="evidence" value="ECO:0007669"/>
    <property type="project" value="TreeGrafter"/>
</dbReference>
<feature type="compositionally biased region" description="Low complexity" evidence="3">
    <location>
        <begin position="952"/>
        <end position="968"/>
    </location>
</feature>
<dbReference type="InterPro" id="IPR008937">
    <property type="entry name" value="Ras-like_GEF"/>
</dbReference>
<proteinExistence type="predicted"/>
<name>A0A067PMD3_9AGAM</name>
<dbReference type="Gene3D" id="1.10.840.10">
    <property type="entry name" value="Ras guanine-nucleotide exchange factors catalytic domain"/>
    <property type="match status" value="1"/>
</dbReference>
<feature type="compositionally biased region" description="Low complexity" evidence="3">
    <location>
        <begin position="7"/>
        <end position="24"/>
    </location>
</feature>
<dbReference type="InterPro" id="IPR023578">
    <property type="entry name" value="Ras_GEF_dom_sf"/>
</dbReference>
<dbReference type="PANTHER" id="PTHR23113:SF363">
    <property type="entry name" value="PROTEIN SON OF SEVENLESS"/>
    <property type="match status" value="1"/>
</dbReference>
<dbReference type="Proteomes" id="UP000027265">
    <property type="component" value="Unassembled WGS sequence"/>
</dbReference>
<keyword evidence="1 2" id="KW-0344">Guanine-nucleotide releasing factor</keyword>
<dbReference type="CDD" id="cd06224">
    <property type="entry name" value="REM"/>
    <property type="match status" value="1"/>
</dbReference>
<evidence type="ECO:0008006" key="8">
    <source>
        <dbReference type="Google" id="ProtNLM"/>
    </source>
</evidence>
<gene>
    <name evidence="6" type="ORF">JAAARDRAFT_314749</name>
</gene>
<feature type="compositionally biased region" description="Pro residues" evidence="3">
    <location>
        <begin position="279"/>
        <end position="292"/>
    </location>
</feature>
<dbReference type="Pfam" id="PF00618">
    <property type="entry name" value="RasGEF_N"/>
    <property type="match status" value="1"/>
</dbReference>
<dbReference type="STRING" id="933084.A0A067PMD3"/>
<feature type="region of interest" description="Disordered" evidence="3">
    <location>
        <begin position="403"/>
        <end position="424"/>
    </location>
</feature>
<organism evidence="6 7">
    <name type="scientific">Jaapia argillacea MUCL 33604</name>
    <dbReference type="NCBI Taxonomy" id="933084"/>
    <lineage>
        <taxon>Eukaryota</taxon>
        <taxon>Fungi</taxon>
        <taxon>Dikarya</taxon>
        <taxon>Basidiomycota</taxon>
        <taxon>Agaricomycotina</taxon>
        <taxon>Agaricomycetes</taxon>
        <taxon>Agaricomycetidae</taxon>
        <taxon>Jaapiales</taxon>
        <taxon>Jaapiaceae</taxon>
        <taxon>Jaapia</taxon>
    </lineage>
</organism>
<evidence type="ECO:0000256" key="2">
    <source>
        <dbReference type="PROSITE-ProRule" id="PRU00168"/>
    </source>
</evidence>
<feature type="domain" description="Ras-GEF" evidence="4">
    <location>
        <begin position="1193"/>
        <end position="1511"/>
    </location>
</feature>
<dbReference type="GO" id="GO:0005085">
    <property type="term" value="F:guanyl-nucleotide exchange factor activity"/>
    <property type="evidence" value="ECO:0007669"/>
    <property type="project" value="UniProtKB-KW"/>
</dbReference>
<sequence length="1516" mass="164928">MSEQQHRSQIISDSSSSIPASPQTRSKRRPRSRMSVNAFLPPSLRNGHPSTPIGTSPKTSVVSDALRSPPSHFSGPRKLRKTRSIPDMYSGLGQGLTDGVAGPSTSQQPTGRTHSQSVTAADMPRLPPAPTPIVEVRPRPHQNDVFAEVMGWDYSSPSSPLDSTTSASMSFRSFLDQRQFSSLSQVSTSASLASPSPVIQNPFGSGVTFDSPSPARRQGGDDVPELGGHLATPHVLREMQSFESGMTARAAPDRSSLDKGKAPQLNLELPGSDTIPLLPLRPPLSPSPPLSPASPKVELDAASQYSDQVADAKPENRLSWETSMHTRYSTDVFDVIQTYRGLPLLDKIDPFSDSSETTVIKLSLQEDETAAPRDDPRFVIWGETLPNAPGAEKDDFLSFSQSSRTDLSSHNSGMSRRRSTKSKNSSNICPVVRISEDEGPKKVLLAATIERWIAQLTSELNYDELLIFFLTYRTYVSAVDLCQLLICRFHWALGPSVSSHDELVKRIVRVRTFVAMRYWLLTFFTVDFMPNRDLRLLFASWLNNLSRDPYLEKHRDAQTIVRKLRQVVKDCRDAHTRKAKTSPSSKRSSAVKAKPLPKPGQILGDLSSSAKFAESLRKAVATGGDDSDIDLDFLDDGGADSPTALGFPKLETGGGVNSYLNQAVQSPGSPPTRVPSAVHAVLQQPLPLTILQHGAPSVLVDTPFIQTPATLPVHSSTLSRVLVKTIGRLGRWRRVLNHSPTPPPSQLDNIDVSAFDVELNATGDLLTVRGGVEQYLKMIEQQTPPPPSNQSPTPSLPAPPHEVNGTQPPDYFDTPSGPVAGDLGDVDELGRLIPTDETIEENVAPGEVADHPALDQAEFYPRTNAMLRASAVTYDSAQSRESHGPPAPARRSWQVDVVSIDDLDLSDMSSGDEHDAPPAPPGLRKVPRRLPLRRDFEFVRRSDSVSSMGIRSHSSMASGQSSSVASTSSQEVTLGAGIHQWQVNALVDSLSDDDEEGDVDAALRRLEGQINHNQQRLKQTKVDGWVQTIRERLAAGDYGAEQPRFPSSDSESDEAPHDAVRPNGSSEPPLSRWTSRTEEVTVSVVPLSGRSSPISVRRVDGAVPIVSDAVTPVANQVTHVIPSPGPLPEGKPAVEDAVPLEILQSRVSSRPSTSSGPPPSRGPANNLSVTSPSGRFASVPLPRVRRSFIFACRAETLAQHFALIDRELFLAIKTEELVSDDWAGCPEEANVLDWSQFLKDRARWKAESRGGPKTSAVVAARGRFNLLANFVLSEVVVAHPHDRPHIVAKFIRIAYKAYCLNSFSTLAAIIAGLQSSWVTKAMGRSWGRIGVFEQRMFQDFKVFTTSQDDFKYMRLAVAAMGEAKPTMATTSTDLSMSGNLSDSQFPAKPQPPPACVPFLGIYLSQMSRYNKLPDLIDPSSPNEAVGADPISGNFEAPAHPEVFSALAPLPPSMQLEPLINVHKQRLIAGVIKSLVAGQHLASRVQYPIDKKIFQRCLRLRALDSDTLQRALGTSAT</sequence>
<dbReference type="SUPFAM" id="SSF48366">
    <property type="entry name" value="Ras GEF"/>
    <property type="match status" value="1"/>
</dbReference>
<dbReference type="InterPro" id="IPR001895">
    <property type="entry name" value="RASGEF_cat_dom"/>
</dbReference>
<dbReference type="InterPro" id="IPR000651">
    <property type="entry name" value="Ras-like_Gua-exchang_fac_N"/>
</dbReference>
<feature type="compositionally biased region" description="Polar residues" evidence="3">
    <location>
        <begin position="48"/>
        <end position="62"/>
    </location>
</feature>
<evidence type="ECO:0000313" key="6">
    <source>
        <dbReference type="EMBL" id="KDQ55934.1"/>
    </source>
</evidence>
<feature type="region of interest" description="Disordered" evidence="3">
    <location>
        <begin position="781"/>
        <end position="820"/>
    </location>
</feature>
<dbReference type="EMBL" id="KL197723">
    <property type="protein sequence ID" value="KDQ55934.1"/>
    <property type="molecule type" value="Genomic_DNA"/>
</dbReference>